<evidence type="ECO:0000256" key="8">
    <source>
        <dbReference type="ARBA" id="ARBA00023136"/>
    </source>
</evidence>
<dbReference type="InterPro" id="IPR002123">
    <property type="entry name" value="Plipid/glycerol_acylTrfase"/>
</dbReference>
<dbReference type="GO" id="GO:0005743">
    <property type="term" value="C:mitochondrial inner membrane"/>
    <property type="evidence" value="ECO:0007669"/>
    <property type="project" value="UniProtKB-SubCell"/>
</dbReference>
<evidence type="ECO:0000259" key="13">
    <source>
        <dbReference type="SMART" id="SM00563"/>
    </source>
</evidence>
<keyword evidence="3" id="KW-0808">Transferase</keyword>
<name>A0A699YM46_HAELA</name>
<dbReference type="SUPFAM" id="SSF69593">
    <property type="entry name" value="Glycerol-3-phosphate (1)-acyltransferase"/>
    <property type="match status" value="1"/>
</dbReference>
<evidence type="ECO:0000256" key="11">
    <source>
        <dbReference type="ARBA" id="ARBA00047906"/>
    </source>
</evidence>
<dbReference type="PANTHER" id="PTHR12497">
    <property type="entry name" value="TAZ PROTEIN TAFAZZIN"/>
    <property type="match status" value="1"/>
</dbReference>
<evidence type="ECO:0000256" key="12">
    <source>
        <dbReference type="RuleBase" id="RU365062"/>
    </source>
</evidence>
<dbReference type="InterPro" id="IPR000872">
    <property type="entry name" value="Tafazzin"/>
</dbReference>
<dbReference type="PANTHER" id="PTHR12497:SF0">
    <property type="entry name" value="TAFAZZIN"/>
    <property type="match status" value="1"/>
</dbReference>
<feature type="domain" description="Phospholipid/glycerol acyltransferase" evidence="13">
    <location>
        <begin position="158"/>
        <end position="288"/>
    </location>
</feature>
<comment type="caution">
    <text evidence="14">The sequence shown here is derived from an EMBL/GenBank/DDBJ whole genome shotgun (WGS) entry which is preliminary data.</text>
</comment>
<evidence type="ECO:0000256" key="4">
    <source>
        <dbReference type="ARBA" id="ARBA00022787"/>
    </source>
</evidence>
<dbReference type="Pfam" id="PF01553">
    <property type="entry name" value="Acyltransferase"/>
    <property type="match status" value="1"/>
</dbReference>
<keyword evidence="5" id="KW-0999">Mitochondrion inner membrane</keyword>
<dbReference type="EMBL" id="BLLF01000395">
    <property type="protein sequence ID" value="GFH11347.1"/>
    <property type="molecule type" value="Genomic_DNA"/>
</dbReference>
<dbReference type="Proteomes" id="UP000485058">
    <property type="component" value="Unassembled WGS sequence"/>
</dbReference>
<accession>A0A699YM46</accession>
<proteinExistence type="inferred from homology"/>
<keyword evidence="4" id="KW-1000">Mitochondrion outer membrane</keyword>
<comment type="catalytic activity">
    <reaction evidence="11">
        <text>1'-[1,2-diacyl-sn-glycero-3-phospho],3'-[1-acyl-sn-glycero-3-phospho]-glycerol + a 1,2-diacyl-sn-glycero-3-phosphocholine = a cardiolipin + a 1-acyl-sn-glycero-3-phosphocholine</text>
        <dbReference type="Rhea" id="RHEA:33731"/>
        <dbReference type="ChEBI" id="CHEBI:57643"/>
        <dbReference type="ChEBI" id="CHEBI:58168"/>
        <dbReference type="ChEBI" id="CHEBI:62237"/>
        <dbReference type="ChEBI" id="CHEBI:64743"/>
    </reaction>
    <physiologicalReaction direction="left-to-right" evidence="11">
        <dbReference type="Rhea" id="RHEA:33732"/>
    </physiologicalReaction>
    <physiologicalReaction direction="right-to-left" evidence="11">
        <dbReference type="Rhea" id="RHEA:33733"/>
    </physiologicalReaction>
</comment>
<dbReference type="CDD" id="cd07989">
    <property type="entry name" value="LPLAT_AGPAT-like"/>
    <property type="match status" value="1"/>
</dbReference>
<evidence type="ECO:0000256" key="6">
    <source>
        <dbReference type="ARBA" id="ARBA00023098"/>
    </source>
</evidence>
<keyword evidence="15" id="KW-1185">Reference proteome</keyword>
<reference evidence="14 15" key="1">
    <citation type="submission" date="2020-02" db="EMBL/GenBank/DDBJ databases">
        <title>Draft genome sequence of Haematococcus lacustris strain NIES-144.</title>
        <authorList>
            <person name="Morimoto D."/>
            <person name="Nakagawa S."/>
            <person name="Yoshida T."/>
            <person name="Sawayama S."/>
        </authorList>
    </citation>
    <scope>NUCLEOTIDE SEQUENCE [LARGE SCALE GENOMIC DNA]</scope>
    <source>
        <strain evidence="14 15">NIES-144</strain>
    </source>
</reference>
<dbReference type="PRINTS" id="PR00979">
    <property type="entry name" value="TAFAZZIN"/>
</dbReference>
<evidence type="ECO:0000256" key="3">
    <source>
        <dbReference type="ARBA" id="ARBA00022679"/>
    </source>
</evidence>
<dbReference type="AlphaFoldDB" id="A0A699YM46"/>
<protein>
    <recommendedName>
        <fullName evidence="12">Tafazzin family protein</fullName>
    </recommendedName>
</protein>
<dbReference type="GO" id="GO:0005741">
    <property type="term" value="C:mitochondrial outer membrane"/>
    <property type="evidence" value="ECO:0007669"/>
    <property type="project" value="UniProtKB-SubCell"/>
</dbReference>
<comment type="similarity">
    <text evidence="2 12">Belongs to the taffazin family.</text>
</comment>
<evidence type="ECO:0000256" key="9">
    <source>
        <dbReference type="ARBA" id="ARBA00023315"/>
    </source>
</evidence>
<evidence type="ECO:0000313" key="15">
    <source>
        <dbReference type="Proteomes" id="UP000485058"/>
    </source>
</evidence>
<evidence type="ECO:0000313" key="14">
    <source>
        <dbReference type="EMBL" id="GFH11347.1"/>
    </source>
</evidence>
<evidence type="ECO:0000256" key="10">
    <source>
        <dbReference type="ARBA" id="ARBA00024323"/>
    </source>
</evidence>
<organism evidence="14 15">
    <name type="scientific">Haematococcus lacustris</name>
    <name type="common">Green alga</name>
    <name type="synonym">Haematococcus pluvialis</name>
    <dbReference type="NCBI Taxonomy" id="44745"/>
    <lineage>
        <taxon>Eukaryota</taxon>
        <taxon>Viridiplantae</taxon>
        <taxon>Chlorophyta</taxon>
        <taxon>core chlorophytes</taxon>
        <taxon>Chlorophyceae</taxon>
        <taxon>CS clade</taxon>
        <taxon>Chlamydomonadales</taxon>
        <taxon>Haematococcaceae</taxon>
        <taxon>Haematococcus</taxon>
    </lineage>
</organism>
<keyword evidence="9" id="KW-0012">Acyltransferase</keyword>
<comment type="subcellular location">
    <subcellularLocation>
        <location evidence="1">Mitochondrion inner membrane</location>
        <topology evidence="1">Peripheral membrane protein</topology>
        <orientation evidence="1">Intermembrane side</orientation>
    </subcellularLocation>
    <subcellularLocation>
        <location evidence="10">Mitochondrion outer membrane</location>
        <topology evidence="10">Peripheral membrane protein</topology>
        <orientation evidence="10">Intermembrane side</orientation>
    </subcellularLocation>
</comment>
<dbReference type="GO" id="GO:0008374">
    <property type="term" value="F:O-acyltransferase activity"/>
    <property type="evidence" value="ECO:0007669"/>
    <property type="project" value="TreeGrafter"/>
</dbReference>
<evidence type="ECO:0000256" key="7">
    <source>
        <dbReference type="ARBA" id="ARBA00023128"/>
    </source>
</evidence>
<keyword evidence="8" id="KW-0472">Membrane</keyword>
<gene>
    <name evidence="14" type="ORF">HaLaN_06830</name>
</gene>
<keyword evidence="7" id="KW-0496">Mitochondrion</keyword>
<dbReference type="SMART" id="SM00563">
    <property type="entry name" value="PlsC"/>
    <property type="match status" value="1"/>
</dbReference>
<evidence type="ECO:0000256" key="2">
    <source>
        <dbReference type="ARBA" id="ARBA00010524"/>
    </source>
</evidence>
<dbReference type="GO" id="GO:0006644">
    <property type="term" value="P:phospholipid metabolic process"/>
    <property type="evidence" value="ECO:0007669"/>
    <property type="project" value="InterPro"/>
</dbReference>
<sequence length="424" mass="46537">MLAKLKQVVIGKLHGARIEDAPASYLQPAWVVHADLERALTRLHCAVLVKEQRARQLWRESKLRAKQRLAQHLNAILATGGSETTSQSVATPDRIPTNLTLSPAELAKITGDDGPLRTMLMSCIGHASRFFMQQANSTHVVGAHHMQAALSRPANQGLLTVCNHVASVDDPLVVASIVPQEYYSRPSSLRWTLCATDRCFKYAALAPLFTAAKVLPVQRGSGMHQPGMQAAEMKLAAGDWVHIFPEGTRSRNPEQLGPVRRGVGRLVAAAAAQGEIPPLVLPFVHSGMQEVAPVGSVLPRTGKQVYVMVGEPIPVEDLLREARTACWTDEQLYTQITARVGLQLQRMHAELTGRRHALLGGEEESDGQIQQPDDRQVASHVFGPRRQTTVQWSSKAWHSWDHVAFAMWHRAWTNAFAATPGVAM</sequence>
<evidence type="ECO:0000256" key="5">
    <source>
        <dbReference type="ARBA" id="ARBA00022792"/>
    </source>
</evidence>
<keyword evidence="6" id="KW-0443">Lipid metabolism</keyword>
<evidence type="ECO:0000256" key="1">
    <source>
        <dbReference type="ARBA" id="ARBA00004137"/>
    </source>
</evidence>